<evidence type="ECO:0008006" key="5">
    <source>
        <dbReference type="Google" id="ProtNLM"/>
    </source>
</evidence>
<dbReference type="Pfam" id="PF14555">
    <property type="entry name" value="UBA_4"/>
    <property type="match status" value="1"/>
</dbReference>
<proteinExistence type="predicted"/>
<dbReference type="GeneID" id="69031753"/>
<feature type="region of interest" description="Disordered" evidence="2">
    <location>
        <begin position="736"/>
        <end position="822"/>
    </location>
</feature>
<evidence type="ECO:0000313" key="3">
    <source>
        <dbReference type="EMBL" id="OAT01027.1"/>
    </source>
</evidence>
<feature type="compositionally biased region" description="Basic and acidic residues" evidence="2">
    <location>
        <begin position="104"/>
        <end position="113"/>
    </location>
</feature>
<gene>
    <name evidence="3" type="ORF">BDCG_16861</name>
</gene>
<feature type="region of interest" description="Disordered" evidence="2">
    <location>
        <begin position="85"/>
        <end position="140"/>
    </location>
</feature>
<evidence type="ECO:0000256" key="1">
    <source>
        <dbReference type="SAM" id="Coils"/>
    </source>
</evidence>
<dbReference type="RefSeq" id="XP_045280754.1">
    <property type="nucleotide sequence ID" value="XM_045426048.1"/>
</dbReference>
<dbReference type="PANTHER" id="PTHR39597:SF1">
    <property type="entry name" value="UBA DOMAIN-CONTAINING PROTEIN RUP1"/>
    <property type="match status" value="1"/>
</dbReference>
<evidence type="ECO:0000256" key="2">
    <source>
        <dbReference type="SAM" id="MobiDB-lite"/>
    </source>
</evidence>
<dbReference type="Gene3D" id="1.10.8.10">
    <property type="entry name" value="DNA helicase RuvA subunit, C-terminal domain"/>
    <property type="match status" value="1"/>
</dbReference>
<feature type="compositionally biased region" description="Acidic residues" evidence="2">
    <location>
        <begin position="909"/>
        <end position="918"/>
    </location>
</feature>
<feature type="region of interest" description="Disordered" evidence="2">
    <location>
        <begin position="850"/>
        <end position="941"/>
    </location>
</feature>
<protein>
    <recommendedName>
        <fullName evidence="5">Ubiquitin interaction domain-containing protein</fullName>
    </recommendedName>
</protein>
<evidence type="ECO:0000313" key="4">
    <source>
        <dbReference type="Proteomes" id="UP000002039"/>
    </source>
</evidence>
<organism evidence="3 4">
    <name type="scientific">Ajellomyces dermatitidis (strain ER-3 / ATCC MYA-2586)</name>
    <name type="common">Blastomyces dermatitidis</name>
    <dbReference type="NCBI Taxonomy" id="559297"/>
    <lineage>
        <taxon>Eukaryota</taxon>
        <taxon>Fungi</taxon>
        <taxon>Dikarya</taxon>
        <taxon>Ascomycota</taxon>
        <taxon>Pezizomycotina</taxon>
        <taxon>Eurotiomycetes</taxon>
        <taxon>Eurotiomycetidae</taxon>
        <taxon>Onygenales</taxon>
        <taxon>Ajellomycetaceae</taxon>
        <taxon>Blastomyces</taxon>
    </lineage>
</organism>
<dbReference type="Proteomes" id="UP000002039">
    <property type="component" value="Unassembled WGS sequence"/>
</dbReference>
<keyword evidence="1" id="KW-0175">Coiled coil</keyword>
<sequence>MMTSVDLPEDAIENFISFTNASREKAVAFLEANNRDSNRAINAYFENPDSIQPEPTVAWPMPPSSQQEGYGYQNQNIHSFRIDSDPVHPVGYGTAPSRPPSRIGSRERTDEAKVGQPIEGLPNKPAAGTGPSQHMSLAEQEEHELQRAVALSLNAELGGNGDISIDGGGQETGVINTNQTKLAPATQNHYEETAWALTLLEPAAREVCMHPDPEERMRVSNEPVFLRPSDEADYLAGFLTILHSIPLAREALLLRDKVIDDYGSDPQWWNGQPINLPSLVTLADDGYMDESGHDDVLLEVQRLMTFLDSTHRAFGSIDALANLKSIQSWNTEYNVGQFLESWQRAAVAATPNNQLATIFSSLAYKRPLSVDEEPIDKEFLALELPVHSDLVETLYDAIDISMWQDSADSELDDIWLDRIGEVFTLQLNSTDTQKSVDVKIPAVWYPDRYMEACRDISREIRKRRIETSVEIDKLQHLMRLFSASTIDHSTSQTRNTFDLAVSALQVASRNNLVNGSVGDPEMQEQTVVSHEAAMNLTKELKALTEKIDQKLRSLEERRVQALEELRRYSKELTTASNDPAKPPHNKYTLRGVCTHPHVTYVLRRREMSIEGTDERSSTNSAPDEWQWWRISFSVDDATARHAESTQTPVVPSLHQCSAIPQELRKPRVPLPSNMDVAGYTVRPVREIEVLRAAKEEARSVLLVYANENAVNFKEGPLPPQLQAFVDADNKVFESEREEFAQKLQQQAEEELAKGSDNSWPDLEPLGGEFDETSSAQKQTSGKASGLEHAPAPSSSSVSGEEPTGTRQAGRNAAGNSNHKKHYSWDDRIPASLLPESSAFDSNTINVFDYQVSSFPDTPPSEPEDKEPEMQERGVGGGGMAILRQAGSSGSGSVKRSVQPAVSMGRIQEEIDDDGEDDSSGNSRGPGDMRVDYDNPASRTAGGHSNEAYFQYHGTEVPWINQLLRKCMLNRGHDETLFGHPILKLPGVEGRDLVVQSLQLSIRECSEPEDEQMCNLIEDLIREQNLLENEQEQSSSVDKAQLSILRVPVSQKLVNDFVDTLKLPGKEQDKATPQSEGNQIVPLNPRKRSRGKPNTKGSGSRDPEETVMDWVDRAGHKMPGTKLTAISSCLADWFRRFSRTKVVIFTQFLGMASILSSMCQKNGWGQSVVQNSIDDRIQLIQNEKTDGIEQVIGSEVLTSRDTLANLCTVLGIEQDDSMERGYRFISDKEAERRHEAAPVTVFDGETGKAPGQAEADTCASAASNINGLADSRSNPPGVGNVKDTESTESSADKVGDVGTINDGETCEIASIGGGTLAKGTKSVIANGTGEPVGPSQATPREVGSDVSRDL</sequence>
<dbReference type="InterPro" id="IPR009060">
    <property type="entry name" value="UBA-like_sf"/>
</dbReference>
<reference evidence="4" key="1">
    <citation type="journal article" date="2015" name="PLoS Genet.">
        <title>The dynamic genome and transcriptome of the human fungal pathogen Blastomyces and close relative Emmonsia.</title>
        <authorList>
            <person name="Munoz J.F."/>
            <person name="Gauthier G.M."/>
            <person name="Desjardins C.A."/>
            <person name="Gallo J.E."/>
            <person name="Holder J."/>
            <person name="Sullivan T.D."/>
            <person name="Marty A.J."/>
            <person name="Carmen J.C."/>
            <person name="Chen Z."/>
            <person name="Ding L."/>
            <person name="Gujja S."/>
            <person name="Magrini V."/>
            <person name="Misas E."/>
            <person name="Mitreva M."/>
            <person name="Priest M."/>
            <person name="Saif S."/>
            <person name="Whiston E.A."/>
            <person name="Young S."/>
            <person name="Zeng Q."/>
            <person name="Goldman W.E."/>
            <person name="Mardis E.R."/>
            <person name="Taylor J.W."/>
            <person name="McEwen J.G."/>
            <person name="Clay O.K."/>
            <person name="Klein B.S."/>
            <person name="Cuomo C.A."/>
        </authorList>
    </citation>
    <scope>NUCLEOTIDE SEQUENCE [LARGE SCALE GENOMIC DNA]</scope>
    <source>
        <strain evidence="4">ER-3 / ATCC MYA-2586</strain>
    </source>
</reference>
<feature type="region of interest" description="Disordered" evidence="2">
    <location>
        <begin position="1265"/>
        <end position="1297"/>
    </location>
</feature>
<name>A0ABX2VV44_AJEDR</name>
<accession>A0ABX2VV44</accession>
<feature type="region of interest" description="Disordered" evidence="2">
    <location>
        <begin position="1063"/>
        <end position="1105"/>
    </location>
</feature>
<feature type="region of interest" description="Disordered" evidence="2">
    <location>
        <begin position="1317"/>
        <end position="1349"/>
    </location>
</feature>
<dbReference type="SUPFAM" id="SSF46934">
    <property type="entry name" value="UBA-like"/>
    <property type="match status" value="1"/>
</dbReference>
<feature type="compositionally biased region" description="Polar residues" evidence="2">
    <location>
        <begin position="792"/>
        <end position="816"/>
    </location>
</feature>
<dbReference type="PANTHER" id="PTHR39597">
    <property type="entry name" value="UBA DOMAIN-CONTAINING PROTEIN RUP1"/>
    <property type="match status" value="1"/>
</dbReference>
<keyword evidence="4" id="KW-1185">Reference proteome</keyword>
<dbReference type="EMBL" id="EQ999976">
    <property type="protein sequence ID" value="OAT01027.1"/>
    <property type="molecule type" value="Genomic_DNA"/>
</dbReference>
<feature type="compositionally biased region" description="Polar residues" evidence="2">
    <location>
        <begin position="772"/>
        <end position="782"/>
    </location>
</feature>
<feature type="coiled-coil region" evidence="1">
    <location>
        <begin position="533"/>
        <end position="578"/>
    </location>
</feature>
<feature type="compositionally biased region" description="Basic and acidic residues" evidence="2">
    <location>
        <begin position="1281"/>
        <end position="1294"/>
    </location>
</feature>
<dbReference type="InterPro" id="IPR055335">
    <property type="entry name" value="Ucp6/RUP1"/>
</dbReference>